<comment type="caution">
    <text evidence="1">The sequence shown here is derived from an EMBL/GenBank/DDBJ whole genome shotgun (WGS) entry which is preliminary data.</text>
</comment>
<dbReference type="EMBL" id="RDQH01000342">
    <property type="protein sequence ID" value="RXH71911.1"/>
    <property type="molecule type" value="Genomic_DNA"/>
</dbReference>
<dbReference type="AlphaFoldDB" id="A0A498HRY1"/>
<evidence type="ECO:0000313" key="1">
    <source>
        <dbReference type="EMBL" id="RXH71911.1"/>
    </source>
</evidence>
<keyword evidence="2" id="KW-1185">Reference proteome</keyword>
<sequence>MFYNALTSLWITASVKKHSQVERRKPTIARSEQQLQRFTDPTWNRHLSHVLDPHKAYKRENWMISSSETGNPENQCADDALRKNAHSFF</sequence>
<accession>A0A498HRY1</accession>
<organism evidence="1 2">
    <name type="scientific">Malus domestica</name>
    <name type="common">Apple</name>
    <name type="synonym">Pyrus malus</name>
    <dbReference type="NCBI Taxonomy" id="3750"/>
    <lineage>
        <taxon>Eukaryota</taxon>
        <taxon>Viridiplantae</taxon>
        <taxon>Streptophyta</taxon>
        <taxon>Embryophyta</taxon>
        <taxon>Tracheophyta</taxon>
        <taxon>Spermatophyta</taxon>
        <taxon>Magnoliopsida</taxon>
        <taxon>eudicotyledons</taxon>
        <taxon>Gunneridae</taxon>
        <taxon>Pentapetalae</taxon>
        <taxon>rosids</taxon>
        <taxon>fabids</taxon>
        <taxon>Rosales</taxon>
        <taxon>Rosaceae</taxon>
        <taxon>Amygdaloideae</taxon>
        <taxon>Maleae</taxon>
        <taxon>Malus</taxon>
    </lineage>
</organism>
<gene>
    <name evidence="1" type="ORF">DVH24_025412</name>
</gene>
<evidence type="ECO:0000313" key="2">
    <source>
        <dbReference type="Proteomes" id="UP000290289"/>
    </source>
</evidence>
<protein>
    <submittedName>
        <fullName evidence="1">Uncharacterized protein</fullName>
    </submittedName>
</protein>
<proteinExistence type="predicted"/>
<name>A0A498HRY1_MALDO</name>
<dbReference type="Proteomes" id="UP000290289">
    <property type="component" value="Chromosome 16"/>
</dbReference>
<reference evidence="1 2" key="1">
    <citation type="submission" date="2018-10" db="EMBL/GenBank/DDBJ databases">
        <title>A high-quality apple genome assembly.</title>
        <authorList>
            <person name="Hu J."/>
        </authorList>
    </citation>
    <scope>NUCLEOTIDE SEQUENCE [LARGE SCALE GENOMIC DNA]</scope>
    <source>
        <strain evidence="2">cv. HFTH1</strain>
        <tissue evidence="1">Young leaf</tissue>
    </source>
</reference>